<keyword evidence="2" id="KW-0342">GTP-binding</keyword>
<evidence type="ECO:0000313" key="4">
    <source>
        <dbReference type="EMBL" id="KAJ4455911.1"/>
    </source>
</evidence>
<dbReference type="InterPro" id="IPR003578">
    <property type="entry name" value="Small_GTPase_Rho"/>
</dbReference>
<dbReference type="PRINTS" id="PR00449">
    <property type="entry name" value="RASTRNSFRMNG"/>
</dbReference>
<dbReference type="Pfam" id="PF00071">
    <property type="entry name" value="Ras"/>
    <property type="match status" value="1"/>
</dbReference>
<dbReference type="SUPFAM" id="SSF52540">
    <property type="entry name" value="P-loop containing nucleoside triphosphate hydrolases"/>
    <property type="match status" value="1"/>
</dbReference>
<dbReference type="EMBL" id="JAPMOS010000089">
    <property type="protein sequence ID" value="KAJ4455911.1"/>
    <property type="molecule type" value="Genomic_DNA"/>
</dbReference>
<keyword evidence="5" id="KW-1185">Reference proteome</keyword>
<dbReference type="SMART" id="SM00175">
    <property type="entry name" value="RAB"/>
    <property type="match status" value="1"/>
</dbReference>
<dbReference type="PANTHER" id="PTHR24072">
    <property type="entry name" value="RHO FAMILY GTPASE"/>
    <property type="match status" value="1"/>
</dbReference>
<feature type="region of interest" description="Disordered" evidence="3">
    <location>
        <begin position="214"/>
        <end position="236"/>
    </location>
</feature>
<keyword evidence="1" id="KW-0547">Nucleotide-binding</keyword>
<comment type="caution">
    <text evidence="4">The sequence shown here is derived from an EMBL/GenBank/DDBJ whole genome shotgun (WGS) entry which is preliminary data.</text>
</comment>
<name>A0ABQ8UDG9_9EUKA</name>
<sequence>MSEASRSSRRRAAGARQHRQAGNPSGRRQSGRAPCRLSIGSPGKLRVLEATPLAPFCRLPAGWPAGFRVALPLVADLGTPTISRELSLNGQQYPERRFAYTSEFVAELISADQSFVSPERPNLWAPELTAPMLLRRGARLPNPAQPPRGRGPRGQSPPARHAAMATPALPEPGQPITQLCPQPYHPSAGPCPRVSSITRRVEVRIPLGDLPLPLAIRPRRPATPRDQCPPGRACPRPAPKMMPPTLAGGHFIACPSPCGGDDAQRGSSLLLVVPVAAPAMTMAMTTPPRGLIIRTTEEISSAANTLFLRPFDPDLLSTVPLAVPEGVGQAELHTKLVLLGDDDTGKRALLDMFRSEDLKKFTAPRDIQSTAPVVVTFWTQIGFDNPEWKDTEKLPPPTCFLLCFGVNNVHSFESIRNRWSPLHRRSFAHVPVLLVGTKSDLRHPTAAPTTSSLTAAAAPAFEVESTVPVEECEALARAIGARGYMECSTVTGQGLEELLIRAVMASPQPQSSQPPQGGSTAAKPKAGCFIM</sequence>
<feature type="region of interest" description="Disordered" evidence="3">
    <location>
        <begin position="138"/>
        <end position="189"/>
    </location>
</feature>
<accession>A0ABQ8UDG9</accession>
<organism evidence="4 5">
    <name type="scientific">Paratrimastix pyriformis</name>
    <dbReference type="NCBI Taxonomy" id="342808"/>
    <lineage>
        <taxon>Eukaryota</taxon>
        <taxon>Metamonada</taxon>
        <taxon>Preaxostyla</taxon>
        <taxon>Paratrimastigidae</taxon>
        <taxon>Paratrimastix</taxon>
    </lineage>
</organism>
<evidence type="ECO:0000256" key="2">
    <source>
        <dbReference type="ARBA" id="ARBA00023134"/>
    </source>
</evidence>
<gene>
    <name evidence="4" type="ORF">PAPYR_9040</name>
</gene>
<evidence type="ECO:0000256" key="1">
    <source>
        <dbReference type="ARBA" id="ARBA00022741"/>
    </source>
</evidence>
<protein>
    <submittedName>
        <fullName evidence="4">Uncharacterized protein</fullName>
    </submittedName>
</protein>
<feature type="compositionally biased region" description="Basic residues" evidence="3">
    <location>
        <begin position="7"/>
        <end position="19"/>
    </location>
</feature>
<proteinExistence type="predicted"/>
<feature type="region of interest" description="Disordered" evidence="3">
    <location>
        <begin position="1"/>
        <end position="36"/>
    </location>
</feature>
<dbReference type="InterPro" id="IPR027417">
    <property type="entry name" value="P-loop_NTPase"/>
</dbReference>
<dbReference type="InterPro" id="IPR001806">
    <property type="entry name" value="Small_GTPase"/>
</dbReference>
<dbReference type="Proteomes" id="UP001141327">
    <property type="component" value="Unassembled WGS sequence"/>
</dbReference>
<feature type="compositionally biased region" description="Low complexity" evidence="3">
    <location>
        <begin position="224"/>
        <end position="235"/>
    </location>
</feature>
<dbReference type="SMART" id="SM00174">
    <property type="entry name" value="RHO"/>
    <property type="match status" value="1"/>
</dbReference>
<dbReference type="Gene3D" id="3.40.50.300">
    <property type="entry name" value="P-loop containing nucleotide triphosphate hydrolases"/>
    <property type="match status" value="1"/>
</dbReference>
<dbReference type="PROSITE" id="PS51420">
    <property type="entry name" value="RHO"/>
    <property type="match status" value="1"/>
</dbReference>
<evidence type="ECO:0000313" key="5">
    <source>
        <dbReference type="Proteomes" id="UP001141327"/>
    </source>
</evidence>
<reference evidence="4" key="1">
    <citation type="journal article" date="2022" name="bioRxiv">
        <title>Genomics of Preaxostyla Flagellates Illuminates Evolutionary Transitions and the Path Towards Mitochondrial Loss.</title>
        <authorList>
            <person name="Novak L.V.F."/>
            <person name="Treitli S.C."/>
            <person name="Pyrih J."/>
            <person name="Halakuc P."/>
            <person name="Pipaliya S.V."/>
            <person name="Vacek V."/>
            <person name="Brzon O."/>
            <person name="Soukal P."/>
            <person name="Eme L."/>
            <person name="Dacks J.B."/>
            <person name="Karnkowska A."/>
            <person name="Elias M."/>
            <person name="Hampl V."/>
        </authorList>
    </citation>
    <scope>NUCLEOTIDE SEQUENCE</scope>
    <source>
        <strain evidence="4">RCP-MX</strain>
    </source>
</reference>
<evidence type="ECO:0000256" key="3">
    <source>
        <dbReference type="SAM" id="MobiDB-lite"/>
    </source>
</evidence>